<gene>
    <name evidence="2" type="ORF">B0H64DRAFT_219382</name>
</gene>
<feature type="region of interest" description="Disordered" evidence="1">
    <location>
        <begin position="143"/>
        <end position="172"/>
    </location>
</feature>
<dbReference type="RefSeq" id="XP_062657266.1">
    <property type="nucleotide sequence ID" value="XM_062799559.1"/>
</dbReference>
<organism evidence="2 3">
    <name type="scientific">Chaetomium fimeti</name>
    <dbReference type="NCBI Taxonomy" id="1854472"/>
    <lineage>
        <taxon>Eukaryota</taxon>
        <taxon>Fungi</taxon>
        <taxon>Dikarya</taxon>
        <taxon>Ascomycota</taxon>
        <taxon>Pezizomycotina</taxon>
        <taxon>Sordariomycetes</taxon>
        <taxon>Sordariomycetidae</taxon>
        <taxon>Sordariales</taxon>
        <taxon>Chaetomiaceae</taxon>
        <taxon>Chaetomium</taxon>
    </lineage>
</organism>
<dbReference type="GeneID" id="87836507"/>
<name>A0AAE0HBX9_9PEZI</name>
<dbReference type="AlphaFoldDB" id="A0AAE0HBX9"/>
<reference evidence="2" key="1">
    <citation type="journal article" date="2023" name="Mol. Phylogenet. Evol.">
        <title>Genome-scale phylogeny and comparative genomics of the fungal order Sordariales.</title>
        <authorList>
            <person name="Hensen N."/>
            <person name="Bonometti L."/>
            <person name="Westerberg I."/>
            <person name="Brannstrom I.O."/>
            <person name="Guillou S."/>
            <person name="Cros-Aarteil S."/>
            <person name="Calhoun S."/>
            <person name="Haridas S."/>
            <person name="Kuo A."/>
            <person name="Mondo S."/>
            <person name="Pangilinan J."/>
            <person name="Riley R."/>
            <person name="LaButti K."/>
            <person name="Andreopoulos B."/>
            <person name="Lipzen A."/>
            <person name="Chen C."/>
            <person name="Yan M."/>
            <person name="Daum C."/>
            <person name="Ng V."/>
            <person name="Clum A."/>
            <person name="Steindorff A."/>
            <person name="Ohm R.A."/>
            <person name="Martin F."/>
            <person name="Silar P."/>
            <person name="Natvig D.O."/>
            <person name="Lalanne C."/>
            <person name="Gautier V."/>
            <person name="Ament-Velasquez S.L."/>
            <person name="Kruys A."/>
            <person name="Hutchinson M.I."/>
            <person name="Powell A.J."/>
            <person name="Barry K."/>
            <person name="Miller A.N."/>
            <person name="Grigoriev I.V."/>
            <person name="Debuchy R."/>
            <person name="Gladieux P."/>
            <person name="Hiltunen Thoren M."/>
            <person name="Johannesson H."/>
        </authorList>
    </citation>
    <scope>NUCLEOTIDE SEQUENCE</scope>
    <source>
        <strain evidence="2">CBS 168.71</strain>
    </source>
</reference>
<evidence type="ECO:0000313" key="3">
    <source>
        <dbReference type="Proteomes" id="UP001278766"/>
    </source>
</evidence>
<protein>
    <submittedName>
        <fullName evidence="2">Uncharacterized protein</fullName>
    </submittedName>
</protein>
<sequence length="266" mass="29345">MRGNLERVPARLGNCHSERARLHIFRGLLPIHQSVASNSVPTITLLFVCDVFGEIVNSYTQSNVCHGWHWRAPVSNRQARDTHMQEVRCENRCPAQPVVRLCSRDFASSSIDRSMASKMGGRCFSRAAAPSISPVNIACRRSSPLNETRRPPLLGAARGGGSRSRKRPAPNRAWHIWPVEAADETSGKRGRASPFLDDPTTNLVHGCAGKGQTMPSASRCGFIAFLTTRQGTRTQLLFQGTRELQAWYASALRCGATLIELVCRHT</sequence>
<evidence type="ECO:0000313" key="2">
    <source>
        <dbReference type="EMBL" id="KAK3293752.1"/>
    </source>
</evidence>
<keyword evidence="3" id="KW-1185">Reference proteome</keyword>
<reference evidence="2" key="2">
    <citation type="submission" date="2023-06" db="EMBL/GenBank/DDBJ databases">
        <authorList>
            <consortium name="Lawrence Berkeley National Laboratory"/>
            <person name="Haridas S."/>
            <person name="Hensen N."/>
            <person name="Bonometti L."/>
            <person name="Westerberg I."/>
            <person name="Brannstrom I.O."/>
            <person name="Guillou S."/>
            <person name="Cros-Aarteil S."/>
            <person name="Calhoun S."/>
            <person name="Kuo A."/>
            <person name="Mondo S."/>
            <person name="Pangilinan J."/>
            <person name="Riley R."/>
            <person name="Labutti K."/>
            <person name="Andreopoulos B."/>
            <person name="Lipzen A."/>
            <person name="Chen C."/>
            <person name="Yanf M."/>
            <person name="Daum C."/>
            <person name="Ng V."/>
            <person name="Clum A."/>
            <person name="Steindorff A."/>
            <person name="Ohm R."/>
            <person name="Martin F."/>
            <person name="Silar P."/>
            <person name="Natvig D."/>
            <person name="Lalanne C."/>
            <person name="Gautier V."/>
            <person name="Ament-Velasquez S.L."/>
            <person name="Kruys A."/>
            <person name="Hutchinson M.I."/>
            <person name="Powell A.J."/>
            <person name="Barry K."/>
            <person name="Miller A.N."/>
            <person name="Grigoriev I.V."/>
            <person name="Debuchy R."/>
            <person name="Gladieux P."/>
            <person name="Thoren M.H."/>
            <person name="Johannesson H."/>
        </authorList>
    </citation>
    <scope>NUCLEOTIDE SEQUENCE</scope>
    <source>
        <strain evidence="2">CBS 168.71</strain>
    </source>
</reference>
<dbReference type="Proteomes" id="UP001278766">
    <property type="component" value="Unassembled WGS sequence"/>
</dbReference>
<comment type="caution">
    <text evidence="2">The sequence shown here is derived from an EMBL/GenBank/DDBJ whole genome shotgun (WGS) entry which is preliminary data.</text>
</comment>
<evidence type="ECO:0000256" key="1">
    <source>
        <dbReference type="SAM" id="MobiDB-lite"/>
    </source>
</evidence>
<proteinExistence type="predicted"/>
<dbReference type="EMBL" id="JAUEPN010000006">
    <property type="protein sequence ID" value="KAK3293752.1"/>
    <property type="molecule type" value="Genomic_DNA"/>
</dbReference>
<accession>A0AAE0HBX9</accession>